<evidence type="ECO:0000313" key="7">
    <source>
        <dbReference type="Proteomes" id="UP000199518"/>
    </source>
</evidence>
<organism evidence="6 7">
    <name type="scientific">Planctomicrobium piriforme</name>
    <dbReference type="NCBI Taxonomy" id="1576369"/>
    <lineage>
        <taxon>Bacteria</taxon>
        <taxon>Pseudomonadati</taxon>
        <taxon>Planctomycetota</taxon>
        <taxon>Planctomycetia</taxon>
        <taxon>Planctomycetales</taxon>
        <taxon>Planctomycetaceae</taxon>
        <taxon>Planctomicrobium</taxon>
    </lineage>
</organism>
<feature type="transmembrane region" description="Helical" evidence="5">
    <location>
        <begin position="53"/>
        <end position="77"/>
    </location>
</feature>
<keyword evidence="2 5" id="KW-0812">Transmembrane</keyword>
<feature type="transmembrane region" description="Helical" evidence="5">
    <location>
        <begin position="286"/>
        <end position="311"/>
    </location>
</feature>
<comment type="subcellular location">
    <subcellularLocation>
        <location evidence="1">Membrane</location>
        <topology evidence="1">Multi-pass membrane protein</topology>
    </subcellularLocation>
</comment>
<dbReference type="Gene3D" id="1.20.1740.10">
    <property type="entry name" value="Amino acid/polyamine transporter I"/>
    <property type="match status" value="1"/>
</dbReference>
<dbReference type="RefSeq" id="WP_092049024.1">
    <property type="nucleotide sequence ID" value="NZ_FOQD01000005.1"/>
</dbReference>
<feature type="transmembrane region" description="Helical" evidence="5">
    <location>
        <begin position="137"/>
        <end position="158"/>
    </location>
</feature>
<gene>
    <name evidence="6" type="ORF">SAMN05421753_105122</name>
</gene>
<dbReference type="PANTHER" id="PTHR11785:SF512">
    <property type="entry name" value="SOBREMESA, ISOFORM B"/>
    <property type="match status" value="1"/>
</dbReference>
<feature type="transmembrane region" description="Helical" evidence="5">
    <location>
        <begin position="331"/>
        <end position="352"/>
    </location>
</feature>
<dbReference type="AlphaFoldDB" id="A0A1I3F880"/>
<keyword evidence="3 5" id="KW-1133">Transmembrane helix</keyword>
<dbReference type="PANTHER" id="PTHR11785">
    <property type="entry name" value="AMINO ACID TRANSPORTER"/>
    <property type="match status" value="1"/>
</dbReference>
<protein>
    <submittedName>
        <fullName evidence="6">Amino acid transporter</fullName>
    </submittedName>
</protein>
<dbReference type="GO" id="GO:0015179">
    <property type="term" value="F:L-amino acid transmembrane transporter activity"/>
    <property type="evidence" value="ECO:0007669"/>
    <property type="project" value="TreeGrafter"/>
</dbReference>
<dbReference type="Pfam" id="PF13520">
    <property type="entry name" value="AA_permease_2"/>
    <property type="match status" value="1"/>
</dbReference>
<dbReference type="Proteomes" id="UP000199518">
    <property type="component" value="Unassembled WGS sequence"/>
</dbReference>
<feature type="transmembrane region" description="Helical" evidence="5">
    <location>
        <begin position="443"/>
        <end position="463"/>
    </location>
</feature>
<dbReference type="EMBL" id="FOQD01000005">
    <property type="protein sequence ID" value="SFI07383.1"/>
    <property type="molecule type" value="Genomic_DNA"/>
</dbReference>
<dbReference type="InterPro" id="IPR002293">
    <property type="entry name" value="AA/rel_permease1"/>
</dbReference>
<feature type="transmembrane region" description="Helical" evidence="5">
    <location>
        <begin position="199"/>
        <end position="216"/>
    </location>
</feature>
<feature type="transmembrane region" description="Helical" evidence="5">
    <location>
        <begin position="419"/>
        <end position="437"/>
    </location>
</feature>
<dbReference type="GO" id="GO:0016020">
    <property type="term" value="C:membrane"/>
    <property type="evidence" value="ECO:0007669"/>
    <property type="project" value="UniProtKB-SubCell"/>
</dbReference>
<name>A0A1I3F880_9PLAN</name>
<evidence type="ECO:0000256" key="3">
    <source>
        <dbReference type="ARBA" id="ARBA00022989"/>
    </source>
</evidence>
<dbReference type="InterPro" id="IPR050598">
    <property type="entry name" value="AminoAcid_Transporter"/>
</dbReference>
<feature type="transmembrane region" description="Helical" evidence="5">
    <location>
        <begin position="382"/>
        <end position="407"/>
    </location>
</feature>
<feature type="transmembrane region" description="Helical" evidence="5">
    <location>
        <begin position="98"/>
        <end position="125"/>
    </location>
</feature>
<keyword evidence="4 5" id="KW-0472">Membrane</keyword>
<evidence type="ECO:0000256" key="2">
    <source>
        <dbReference type="ARBA" id="ARBA00022692"/>
    </source>
</evidence>
<reference evidence="7" key="1">
    <citation type="submission" date="2016-10" db="EMBL/GenBank/DDBJ databases">
        <authorList>
            <person name="Varghese N."/>
            <person name="Submissions S."/>
        </authorList>
    </citation>
    <scope>NUCLEOTIDE SEQUENCE [LARGE SCALE GENOMIC DNA]</scope>
    <source>
        <strain evidence="7">DSM 26348</strain>
    </source>
</reference>
<evidence type="ECO:0000313" key="6">
    <source>
        <dbReference type="EMBL" id="SFI07383.1"/>
    </source>
</evidence>
<accession>A0A1I3F880</accession>
<dbReference type="STRING" id="1576369.SAMN05421753_105122"/>
<dbReference type="PIRSF" id="PIRSF006060">
    <property type="entry name" value="AA_transporter"/>
    <property type="match status" value="1"/>
</dbReference>
<dbReference type="OrthoDB" id="9809628at2"/>
<feature type="transmembrane region" description="Helical" evidence="5">
    <location>
        <begin position="21"/>
        <end position="41"/>
    </location>
</feature>
<feature type="transmembrane region" description="Helical" evidence="5">
    <location>
        <begin position="236"/>
        <end position="255"/>
    </location>
</feature>
<proteinExistence type="predicted"/>
<evidence type="ECO:0000256" key="1">
    <source>
        <dbReference type="ARBA" id="ARBA00004141"/>
    </source>
</evidence>
<feature type="transmembrane region" description="Helical" evidence="5">
    <location>
        <begin position="170"/>
        <end position="187"/>
    </location>
</feature>
<sequence length="480" mass="51013">MAEPETDRQLAAGSKQASLRMWDVVSLMVGIVVGVSIFKVPGSVFALTGSPELALGIWAGGAFLAFCGALCYAELAAAYPEFGAEYIYLARAYGRRCAFLFAWLNVCAVLPGNIGAASFVFAGYAGQLSPRLAHSPGLVAAGAILALMLLQFAGMVAGRRVQNILTGTKVIALAAILLCGLLLPAAPAEVRAPPAPLQWNQIGLALVFVLYAYGGWNDAATVTPEVRDCRRNVPRALLLGLTLIAGLYLALNYSFLRVLGFNAASASEAPAAELMHRALGPAFSTLMSLIVMASALGAINGMMFSGCRLLAAVGEDFRLFRGWNYWNRRQVPVWSLLTIAGISLLLTVLVGLEAGRGGIGLAAQTVGLAAPDWEKYGGGFNMLVAASAPLFWAFFMLSGVSLIVLRFRDSRRERPFRTPAYPLPAFVFIVSAGFMLWSSLSYAGLITLLLLPALVSGLVLAAIQRPLKQEDSSLRTVQTD</sequence>
<evidence type="ECO:0000256" key="4">
    <source>
        <dbReference type="ARBA" id="ARBA00023136"/>
    </source>
</evidence>
<evidence type="ECO:0000256" key="5">
    <source>
        <dbReference type="SAM" id="Phobius"/>
    </source>
</evidence>
<keyword evidence="7" id="KW-1185">Reference proteome</keyword>